<evidence type="ECO:0000259" key="3">
    <source>
        <dbReference type="Pfam" id="PF26145"/>
    </source>
</evidence>
<feature type="region of interest" description="Disordered" evidence="1">
    <location>
        <begin position="434"/>
        <end position="546"/>
    </location>
</feature>
<feature type="compositionally biased region" description="Polar residues" evidence="1">
    <location>
        <begin position="210"/>
        <end position="223"/>
    </location>
</feature>
<feature type="compositionally biased region" description="Polar residues" evidence="1">
    <location>
        <begin position="654"/>
        <end position="674"/>
    </location>
</feature>
<feature type="compositionally biased region" description="Low complexity" evidence="1">
    <location>
        <begin position="711"/>
        <end position="728"/>
    </location>
</feature>
<dbReference type="InterPro" id="IPR058937">
    <property type="entry name" value="ACL_Hsps-like_put"/>
</dbReference>
<dbReference type="PANTHER" id="PTHR33981:SF3">
    <property type="entry name" value="EXPRESSED PROTEIN"/>
    <property type="match status" value="1"/>
</dbReference>
<dbReference type="OrthoDB" id="1695413at2759"/>
<name>A0A1Y1HU12_KLENI</name>
<dbReference type="Pfam" id="PF26145">
    <property type="entry name" value="DUF8041"/>
    <property type="match status" value="1"/>
</dbReference>
<feature type="compositionally biased region" description="Pro residues" evidence="1">
    <location>
        <begin position="440"/>
        <end position="449"/>
    </location>
</feature>
<feature type="compositionally biased region" description="Basic and acidic residues" evidence="1">
    <location>
        <begin position="377"/>
        <end position="386"/>
    </location>
</feature>
<feature type="compositionally biased region" description="Polar residues" evidence="1">
    <location>
        <begin position="531"/>
        <end position="546"/>
    </location>
</feature>
<reference evidence="4 5" key="1">
    <citation type="journal article" date="2014" name="Nat. Commun.">
        <title>Klebsormidium flaccidum genome reveals primary factors for plant terrestrial adaptation.</title>
        <authorList>
            <person name="Hori K."/>
            <person name="Maruyama F."/>
            <person name="Fujisawa T."/>
            <person name="Togashi T."/>
            <person name="Yamamoto N."/>
            <person name="Seo M."/>
            <person name="Sato S."/>
            <person name="Yamada T."/>
            <person name="Mori H."/>
            <person name="Tajima N."/>
            <person name="Moriyama T."/>
            <person name="Ikeuchi M."/>
            <person name="Watanabe M."/>
            <person name="Wada H."/>
            <person name="Kobayashi K."/>
            <person name="Saito M."/>
            <person name="Masuda T."/>
            <person name="Sasaki-Sekimoto Y."/>
            <person name="Mashiguchi K."/>
            <person name="Awai K."/>
            <person name="Shimojima M."/>
            <person name="Masuda S."/>
            <person name="Iwai M."/>
            <person name="Nobusawa T."/>
            <person name="Narise T."/>
            <person name="Kondo S."/>
            <person name="Saito H."/>
            <person name="Sato R."/>
            <person name="Murakawa M."/>
            <person name="Ihara Y."/>
            <person name="Oshima-Yamada Y."/>
            <person name="Ohtaka K."/>
            <person name="Satoh M."/>
            <person name="Sonobe K."/>
            <person name="Ishii M."/>
            <person name="Ohtani R."/>
            <person name="Kanamori-Sato M."/>
            <person name="Honoki R."/>
            <person name="Miyazaki D."/>
            <person name="Mochizuki H."/>
            <person name="Umetsu J."/>
            <person name="Higashi K."/>
            <person name="Shibata D."/>
            <person name="Kamiya Y."/>
            <person name="Sato N."/>
            <person name="Nakamura Y."/>
            <person name="Tabata S."/>
            <person name="Ida S."/>
            <person name="Kurokawa K."/>
            <person name="Ohta H."/>
        </authorList>
    </citation>
    <scope>NUCLEOTIDE SEQUENCE [LARGE SCALE GENOMIC DNA]</scope>
    <source>
        <strain evidence="4 5">NIES-2285</strain>
    </source>
</reference>
<dbReference type="Pfam" id="PF26144">
    <property type="entry name" value="ACL_Hsps-like"/>
    <property type="match status" value="1"/>
</dbReference>
<feature type="domain" description="Hsps-like putative alpha-crystallin-like" evidence="2">
    <location>
        <begin position="757"/>
        <end position="857"/>
    </location>
</feature>
<feature type="compositionally biased region" description="Low complexity" evidence="1">
    <location>
        <begin position="450"/>
        <end position="460"/>
    </location>
</feature>
<feature type="region of interest" description="Disordered" evidence="1">
    <location>
        <begin position="558"/>
        <end position="729"/>
    </location>
</feature>
<feature type="region of interest" description="Disordered" evidence="1">
    <location>
        <begin position="1"/>
        <end position="21"/>
    </location>
</feature>
<feature type="region of interest" description="Disordered" evidence="1">
    <location>
        <begin position="185"/>
        <end position="228"/>
    </location>
</feature>
<gene>
    <name evidence="4" type="ORF">KFL_000280330</name>
</gene>
<feature type="compositionally biased region" description="Basic and acidic residues" evidence="1">
    <location>
        <begin position="513"/>
        <end position="530"/>
    </location>
</feature>
<evidence type="ECO:0000313" key="5">
    <source>
        <dbReference type="Proteomes" id="UP000054558"/>
    </source>
</evidence>
<proteinExistence type="predicted"/>
<dbReference type="Proteomes" id="UP000054558">
    <property type="component" value="Unassembled WGS sequence"/>
</dbReference>
<dbReference type="EMBL" id="DF236977">
    <property type="protein sequence ID" value="GAQ79328.1"/>
    <property type="molecule type" value="Genomic_DNA"/>
</dbReference>
<dbReference type="AlphaFoldDB" id="A0A1Y1HU12"/>
<dbReference type="STRING" id="105231.A0A1Y1HU12"/>
<dbReference type="PANTHER" id="PTHR33981">
    <property type="entry name" value="EXPRESSED PROTEIN"/>
    <property type="match status" value="1"/>
</dbReference>
<protein>
    <submittedName>
        <fullName evidence="4">Putative sodium-and lithium-tolerant 1 protein</fullName>
    </submittedName>
</protein>
<feature type="compositionally biased region" description="Polar residues" evidence="1">
    <location>
        <begin position="607"/>
        <end position="622"/>
    </location>
</feature>
<accession>A0A1Y1HU12</accession>
<organism evidence="4 5">
    <name type="scientific">Klebsormidium nitens</name>
    <name type="common">Green alga</name>
    <name type="synonym">Ulothrix nitens</name>
    <dbReference type="NCBI Taxonomy" id="105231"/>
    <lineage>
        <taxon>Eukaryota</taxon>
        <taxon>Viridiplantae</taxon>
        <taxon>Streptophyta</taxon>
        <taxon>Klebsormidiophyceae</taxon>
        <taxon>Klebsormidiales</taxon>
        <taxon>Klebsormidiaceae</taxon>
        <taxon>Klebsormidium</taxon>
    </lineage>
</organism>
<evidence type="ECO:0000313" key="4">
    <source>
        <dbReference type="EMBL" id="GAQ79328.1"/>
    </source>
</evidence>
<dbReference type="InterPro" id="IPR058354">
    <property type="entry name" value="DUF8041"/>
</dbReference>
<evidence type="ECO:0000259" key="2">
    <source>
        <dbReference type="Pfam" id="PF26144"/>
    </source>
</evidence>
<feature type="domain" description="DUF8041" evidence="3">
    <location>
        <begin position="242"/>
        <end position="405"/>
    </location>
</feature>
<sequence length="881" mass="94507">MGFRSCEQAAPLHRSSRQDPAFADSAPSFVEFNEHQTASLDSLVPHSNEPTARYIETPHLPPASLDIHLGARRYRATSSQMLHLPLEITTDVAPGRNFAMPSPTNVSLLNNFPFASPDINEPGSPLGYDLNSGILDSNLENFSNSLLDINADANGLNFSPSSDLNLSPQESPIFQLFTGPSLELGLPSNPDKPVQDTPSKDSDTLPPASLTLQGTPLMTQPAESSPRRDSYADLSVASIVQQKRDDIFWAAWFFFSHYFEPVLTQGAKDLSMPLDQGPLNMGQQIDRQVFVVQNDLENSYMWYLSARPANMLGRMQLQSYINGRHQAGQAAFPYSISNGFIRSHKLQRKKYKGLSNPQCIHGVQPVDASTFSGATPEQKRRFEELTSRPLGTPLPPEAADYNAWRKVPERSEASPSVDTTAAAEPLSQTIQFLPGQESQEPPPKPPASSPEPLGNKVGGRAAKKRKKGSGPKSCAANEGPPSGPTGERGMFGGGGAEELLLRGGAGNSPEVQGSEREGAGVGDRMTRLRESLTNGGRTTQRTPVTDLTLQWQAEIEQGRSHLWGPSSNGAHASAAAKLRAAEQRSQLTVPDSAATDVRREPFRSGRVLTSENAPTVGTTCNGTEGLESRLAGPAFGQSGEGAAAQSRLRDAQLHPSNTDTRQRRGSMQANSGQAVSELHRWGGGGPAETVSEDCPPAELTGSLDGTEVSGPSRRPFPSPQAQRQPAPAGAQLGSVPLAVQDLSRAQLGAGVMPRAAPEALYEDEAGYLLFVSLPFTDLKQVRVTWRNVGETGIVKVDGVGPARGLARGSRVLRLSSWGRAGGDAAREIMLPTRIPDDASIEAHFSAECAGLEISVPKHAACTEERPVRLFLPEQRQLPRGS</sequence>
<evidence type="ECO:0000256" key="1">
    <source>
        <dbReference type="SAM" id="MobiDB-lite"/>
    </source>
</evidence>
<feature type="region of interest" description="Disordered" evidence="1">
    <location>
        <begin position="362"/>
        <end position="402"/>
    </location>
</feature>
<keyword evidence="5" id="KW-1185">Reference proteome</keyword>